<keyword evidence="4 6" id="KW-1133">Transmembrane helix</keyword>
<keyword evidence="3 6" id="KW-0812">Transmembrane</keyword>
<dbReference type="Pfam" id="PF02653">
    <property type="entry name" value="BPD_transp_2"/>
    <property type="match status" value="1"/>
</dbReference>
<comment type="subcellular location">
    <subcellularLocation>
        <location evidence="1">Cell membrane</location>
        <topology evidence="1">Multi-pass membrane protein</topology>
    </subcellularLocation>
</comment>
<feature type="transmembrane region" description="Helical" evidence="6">
    <location>
        <begin position="120"/>
        <end position="143"/>
    </location>
</feature>
<reference evidence="7 8" key="1">
    <citation type="submission" date="2014-07" db="EMBL/GenBank/DDBJ databases">
        <title>Draft genome sequence of Thalassospira xianhensis P-4 (MCCC 1A02616).</title>
        <authorList>
            <person name="Lai Q."/>
            <person name="Shao Z."/>
        </authorList>
    </citation>
    <scope>NUCLEOTIDE SEQUENCE [LARGE SCALE GENOMIC DNA]</scope>
    <source>
        <strain evidence="7 8">MCCC 1A02616</strain>
    </source>
</reference>
<feature type="transmembrane region" description="Helical" evidence="6">
    <location>
        <begin position="163"/>
        <end position="188"/>
    </location>
</feature>
<dbReference type="Proteomes" id="UP000252419">
    <property type="component" value="Unassembled WGS sequence"/>
</dbReference>
<dbReference type="CDD" id="cd06579">
    <property type="entry name" value="TM_PBP1_transp_AraH_like"/>
    <property type="match status" value="1"/>
</dbReference>
<sequence length="414" mass="44004">MEVDRRLVGLAVVLLVIWIGFDIASGGRFITPRNIFNLSVQTASVAVMACGMVLIIVTRHIDLSVGAMLGVLAMIMGVVQTDFLPQFLEYNHPMTWIITLLVGLIIGAAIGGVQGLAVGYLGVPAFIVTLGGLLVWRGAAWWVTQGRTVAPLDHNFMLLGGGIEGTIGATWSWIVAAVAIVAIIYAAIMERRRRLSFQFPVKPIWAEYTNTIIKAGLVLVAIITLNAYHLPERAAERILEDRGLPVTPENLMISHGIPIPLLIVALVAIVLTIVAKRTRFGRYVFAMGGNPQAAELAGINVKRMTVAVFALMGVLCAISAAISSARLQSAGNDLGTLDELRVIAAVVIGGTSLAGGVGTIYGALIGALVMQSLQSGMALLGVDTSLQSIVIGLVLVLAVFSDKYFHRRYSDPTS</sequence>
<keyword evidence="5 6" id="KW-0472">Membrane</keyword>
<feature type="transmembrane region" description="Helical" evidence="6">
    <location>
        <begin position="342"/>
        <end position="370"/>
    </location>
</feature>
<feature type="transmembrane region" description="Helical" evidence="6">
    <location>
        <begin position="7"/>
        <end position="30"/>
    </location>
</feature>
<feature type="transmembrane region" description="Helical" evidence="6">
    <location>
        <begin position="94"/>
        <end position="113"/>
    </location>
</feature>
<dbReference type="InterPro" id="IPR001851">
    <property type="entry name" value="ABC_transp_permease"/>
</dbReference>
<dbReference type="GO" id="GO:0022857">
    <property type="term" value="F:transmembrane transporter activity"/>
    <property type="evidence" value="ECO:0007669"/>
    <property type="project" value="InterPro"/>
</dbReference>
<feature type="transmembrane region" description="Helical" evidence="6">
    <location>
        <begin position="251"/>
        <end position="275"/>
    </location>
</feature>
<organism evidence="7 8">
    <name type="scientific">Thalassospira xianhensis MCCC 1A02616</name>
    <dbReference type="NCBI Taxonomy" id="1177929"/>
    <lineage>
        <taxon>Bacteria</taxon>
        <taxon>Pseudomonadati</taxon>
        <taxon>Pseudomonadota</taxon>
        <taxon>Alphaproteobacteria</taxon>
        <taxon>Rhodospirillales</taxon>
        <taxon>Thalassospiraceae</taxon>
        <taxon>Thalassospira</taxon>
    </lineage>
</organism>
<evidence type="ECO:0000256" key="4">
    <source>
        <dbReference type="ARBA" id="ARBA00022989"/>
    </source>
</evidence>
<keyword evidence="2" id="KW-1003">Cell membrane</keyword>
<proteinExistence type="predicted"/>
<name>A0A367UCW4_9PROT</name>
<accession>A0A367UCW4</accession>
<evidence type="ECO:0000256" key="3">
    <source>
        <dbReference type="ARBA" id="ARBA00022692"/>
    </source>
</evidence>
<feature type="transmembrane region" description="Helical" evidence="6">
    <location>
        <begin position="304"/>
        <end position="322"/>
    </location>
</feature>
<dbReference type="AlphaFoldDB" id="A0A367UCW4"/>
<feature type="transmembrane region" description="Helical" evidence="6">
    <location>
        <begin position="36"/>
        <end position="57"/>
    </location>
</feature>
<dbReference type="EMBL" id="JPWA01000022">
    <property type="protein sequence ID" value="RCK04892.1"/>
    <property type="molecule type" value="Genomic_DNA"/>
</dbReference>
<dbReference type="GO" id="GO:0005886">
    <property type="term" value="C:plasma membrane"/>
    <property type="evidence" value="ECO:0007669"/>
    <property type="project" value="UniProtKB-SubCell"/>
</dbReference>
<evidence type="ECO:0000313" key="7">
    <source>
        <dbReference type="EMBL" id="RCK04892.1"/>
    </source>
</evidence>
<feature type="transmembrane region" description="Helical" evidence="6">
    <location>
        <begin position="208"/>
        <end position="231"/>
    </location>
</feature>
<dbReference type="PANTHER" id="PTHR32196">
    <property type="entry name" value="ABC TRANSPORTER PERMEASE PROTEIN YPHD-RELATED-RELATED"/>
    <property type="match status" value="1"/>
</dbReference>
<protein>
    <submittedName>
        <fullName evidence="7">Sugar ABC transporter permease</fullName>
    </submittedName>
</protein>
<evidence type="ECO:0000256" key="1">
    <source>
        <dbReference type="ARBA" id="ARBA00004651"/>
    </source>
</evidence>
<keyword evidence="8" id="KW-1185">Reference proteome</keyword>
<feature type="transmembrane region" description="Helical" evidence="6">
    <location>
        <begin position="377"/>
        <end position="400"/>
    </location>
</feature>
<feature type="transmembrane region" description="Helical" evidence="6">
    <location>
        <begin position="69"/>
        <end position="88"/>
    </location>
</feature>
<evidence type="ECO:0000256" key="5">
    <source>
        <dbReference type="ARBA" id="ARBA00023136"/>
    </source>
</evidence>
<comment type="caution">
    <text evidence="7">The sequence shown here is derived from an EMBL/GenBank/DDBJ whole genome shotgun (WGS) entry which is preliminary data.</text>
</comment>
<gene>
    <name evidence="7" type="ORF">TH5_16830</name>
</gene>
<evidence type="ECO:0000313" key="8">
    <source>
        <dbReference type="Proteomes" id="UP000252419"/>
    </source>
</evidence>
<evidence type="ECO:0000256" key="6">
    <source>
        <dbReference type="SAM" id="Phobius"/>
    </source>
</evidence>
<evidence type="ECO:0000256" key="2">
    <source>
        <dbReference type="ARBA" id="ARBA00022475"/>
    </source>
</evidence>